<accession>A0ABS8S7F7</accession>
<comment type="caution">
    <text evidence="2">The sequence shown here is derived from an EMBL/GenBank/DDBJ whole genome shotgun (WGS) entry which is preliminary data.</text>
</comment>
<gene>
    <name evidence="2" type="ORF">HAX54_024973</name>
</gene>
<feature type="region of interest" description="Disordered" evidence="1">
    <location>
        <begin position="1"/>
        <end position="47"/>
    </location>
</feature>
<dbReference type="EMBL" id="JACEIK010000303">
    <property type="protein sequence ID" value="MCD7454481.1"/>
    <property type="molecule type" value="Genomic_DNA"/>
</dbReference>
<sequence>MVLWLAPRTSPQTSEKKSQAGAMAGTNNEEEKHHAQIKQYEKPIPEHMEAKREQTLREGGALKRMSAKLEIMAKTRDLYTCKSPS</sequence>
<evidence type="ECO:0000313" key="3">
    <source>
        <dbReference type="Proteomes" id="UP000823775"/>
    </source>
</evidence>
<reference evidence="2 3" key="1">
    <citation type="journal article" date="2021" name="BMC Genomics">
        <title>Datura genome reveals duplications of psychoactive alkaloid biosynthetic genes and high mutation rate following tissue culture.</title>
        <authorList>
            <person name="Rajewski A."/>
            <person name="Carter-House D."/>
            <person name="Stajich J."/>
            <person name="Litt A."/>
        </authorList>
    </citation>
    <scope>NUCLEOTIDE SEQUENCE [LARGE SCALE GENOMIC DNA]</scope>
    <source>
        <strain evidence="2">AR-01</strain>
    </source>
</reference>
<evidence type="ECO:0000256" key="1">
    <source>
        <dbReference type="SAM" id="MobiDB-lite"/>
    </source>
</evidence>
<evidence type="ECO:0000313" key="2">
    <source>
        <dbReference type="EMBL" id="MCD7454481.1"/>
    </source>
</evidence>
<protein>
    <submittedName>
        <fullName evidence="2">Uncharacterized protein</fullName>
    </submittedName>
</protein>
<organism evidence="2 3">
    <name type="scientific">Datura stramonium</name>
    <name type="common">Jimsonweed</name>
    <name type="synonym">Common thornapple</name>
    <dbReference type="NCBI Taxonomy" id="4076"/>
    <lineage>
        <taxon>Eukaryota</taxon>
        <taxon>Viridiplantae</taxon>
        <taxon>Streptophyta</taxon>
        <taxon>Embryophyta</taxon>
        <taxon>Tracheophyta</taxon>
        <taxon>Spermatophyta</taxon>
        <taxon>Magnoliopsida</taxon>
        <taxon>eudicotyledons</taxon>
        <taxon>Gunneridae</taxon>
        <taxon>Pentapetalae</taxon>
        <taxon>asterids</taxon>
        <taxon>lamiids</taxon>
        <taxon>Solanales</taxon>
        <taxon>Solanaceae</taxon>
        <taxon>Solanoideae</taxon>
        <taxon>Datureae</taxon>
        <taxon>Datura</taxon>
    </lineage>
</organism>
<keyword evidence="3" id="KW-1185">Reference proteome</keyword>
<proteinExistence type="predicted"/>
<name>A0ABS8S7F7_DATST</name>
<feature type="compositionally biased region" description="Basic and acidic residues" evidence="1">
    <location>
        <begin position="29"/>
        <end position="47"/>
    </location>
</feature>
<dbReference type="Proteomes" id="UP000823775">
    <property type="component" value="Unassembled WGS sequence"/>
</dbReference>